<dbReference type="PANTHER" id="PTHR38025:SF1">
    <property type="entry name" value="TRP OPERON REPRESSOR"/>
    <property type="match status" value="1"/>
</dbReference>
<dbReference type="GO" id="GO:0005737">
    <property type="term" value="C:cytoplasm"/>
    <property type="evidence" value="ECO:0007669"/>
    <property type="project" value="UniProtKB-SubCell"/>
</dbReference>
<dbReference type="Gene3D" id="1.10.1270.10">
    <property type="entry name" value="TrpR-like"/>
    <property type="match status" value="1"/>
</dbReference>
<name>A0A1G8Q2P7_9GAMM</name>
<dbReference type="EMBL" id="FNEM01000004">
    <property type="protein sequence ID" value="SDI99029.1"/>
    <property type="molecule type" value="Genomic_DNA"/>
</dbReference>
<evidence type="ECO:0000256" key="2">
    <source>
        <dbReference type="ARBA" id="ARBA00007027"/>
    </source>
</evidence>
<comment type="subcellular location">
    <subcellularLocation>
        <location evidence="1 8">Cytoplasm</location>
    </subcellularLocation>
</comment>
<keyword evidence="6 8" id="KW-0238">DNA-binding</keyword>
<evidence type="ECO:0000256" key="6">
    <source>
        <dbReference type="ARBA" id="ARBA00023125"/>
    </source>
</evidence>
<evidence type="ECO:0000313" key="9">
    <source>
        <dbReference type="EMBL" id="SDI99029.1"/>
    </source>
</evidence>
<evidence type="ECO:0000313" key="10">
    <source>
        <dbReference type="Proteomes" id="UP000199527"/>
    </source>
</evidence>
<comment type="similarity">
    <text evidence="2 8">Belongs to the TrpR family.</text>
</comment>
<keyword evidence="10" id="KW-1185">Reference proteome</keyword>
<dbReference type="HAMAP" id="MF_00475">
    <property type="entry name" value="Trp_repressor"/>
    <property type="match status" value="1"/>
</dbReference>
<dbReference type="OrthoDB" id="5704033at2"/>
<keyword evidence="4 8" id="KW-0678">Repressor</keyword>
<dbReference type="InterPro" id="IPR013335">
    <property type="entry name" value="Trp_repress_bac"/>
</dbReference>
<evidence type="ECO:0000256" key="5">
    <source>
        <dbReference type="ARBA" id="ARBA00023015"/>
    </source>
</evidence>
<keyword evidence="7 8" id="KW-0804">Transcription</keyword>
<dbReference type="AlphaFoldDB" id="A0A1G8Q2P7"/>
<reference evidence="10" key="1">
    <citation type="submission" date="2016-10" db="EMBL/GenBank/DDBJ databases">
        <authorList>
            <person name="Varghese N."/>
            <person name="Submissions S."/>
        </authorList>
    </citation>
    <scope>NUCLEOTIDE SEQUENCE [LARGE SCALE GENOMIC DNA]</scope>
    <source>
        <strain evidence="10">DSM 23317</strain>
    </source>
</reference>
<evidence type="ECO:0000256" key="4">
    <source>
        <dbReference type="ARBA" id="ARBA00022491"/>
    </source>
</evidence>
<dbReference type="GO" id="GO:0045892">
    <property type="term" value="P:negative regulation of DNA-templated transcription"/>
    <property type="evidence" value="ECO:0007669"/>
    <property type="project" value="UniProtKB-UniRule"/>
</dbReference>
<dbReference type="PIRSF" id="PIRSF003196">
    <property type="entry name" value="Trp_repressor"/>
    <property type="match status" value="1"/>
</dbReference>
<evidence type="ECO:0000256" key="8">
    <source>
        <dbReference type="HAMAP-Rule" id="MF_00475"/>
    </source>
</evidence>
<organism evidence="9 10">
    <name type="scientific">Ferrimonas sediminum</name>
    <dbReference type="NCBI Taxonomy" id="718193"/>
    <lineage>
        <taxon>Bacteria</taxon>
        <taxon>Pseudomonadati</taxon>
        <taxon>Pseudomonadota</taxon>
        <taxon>Gammaproteobacteria</taxon>
        <taxon>Alteromonadales</taxon>
        <taxon>Ferrimonadaceae</taxon>
        <taxon>Ferrimonas</taxon>
    </lineage>
</organism>
<dbReference type="RefSeq" id="WP_090363938.1">
    <property type="nucleotide sequence ID" value="NZ_FNEM01000004.1"/>
</dbReference>
<dbReference type="InterPro" id="IPR010921">
    <property type="entry name" value="Trp_repressor/repl_initiator"/>
</dbReference>
<evidence type="ECO:0000256" key="1">
    <source>
        <dbReference type="ARBA" id="ARBA00004496"/>
    </source>
</evidence>
<gene>
    <name evidence="8" type="primary">trpR</name>
    <name evidence="9" type="ORF">SAMN04488540_104169</name>
</gene>
<dbReference type="NCBIfam" id="TIGR01321">
    <property type="entry name" value="TrpR"/>
    <property type="match status" value="1"/>
</dbReference>
<dbReference type="InterPro" id="IPR038116">
    <property type="entry name" value="TrpR-like_sf"/>
</dbReference>
<dbReference type="SUPFAM" id="SSF48295">
    <property type="entry name" value="TrpR-like"/>
    <property type="match status" value="1"/>
</dbReference>
<proteinExistence type="inferred from homology"/>
<feature type="DNA-binding region" evidence="8">
    <location>
        <begin position="55"/>
        <end position="78"/>
    </location>
</feature>
<evidence type="ECO:0000256" key="7">
    <source>
        <dbReference type="ARBA" id="ARBA00023163"/>
    </source>
</evidence>
<accession>A0A1G8Q2P7</accession>
<comment type="subunit">
    <text evidence="8">Homodimer.</text>
</comment>
<dbReference type="PANTHER" id="PTHR38025">
    <property type="entry name" value="TRP OPERON REPRESSOR"/>
    <property type="match status" value="1"/>
</dbReference>
<protein>
    <recommendedName>
        <fullName evidence="8">Trp operon repressor homolog</fullName>
    </recommendedName>
</protein>
<dbReference type="GO" id="GO:0043565">
    <property type="term" value="F:sequence-specific DNA binding"/>
    <property type="evidence" value="ECO:0007669"/>
    <property type="project" value="UniProtKB-UniRule"/>
</dbReference>
<comment type="function">
    <text evidence="8">This protein is an aporepressor. When complexed with L-tryptophan it binds the operator region of the trp operon and prevents the initiation of transcription.</text>
</comment>
<keyword evidence="5 8" id="KW-0805">Transcription regulation</keyword>
<dbReference type="InterPro" id="IPR000831">
    <property type="entry name" value="Trp_repress"/>
</dbReference>
<sequence>MESEYWDKALGLITEQGRKESLASLFLLLLTLDEREAIGARLAVFRALLAGKLTQRQIAATLNVSIATITRCSNTLKNLSDAERDRLQSLILSAP</sequence>
<dbReference type="Proteomes" id="UP000199527">
    <property type="component" value="Unassembled WGS sequence"/>
</dbReference>
<dbReference type="Pfam" id="PF01371">
    <property type="entry name" value="Trp_repressor"/>
    <property type="match status" value="1"/>
</dbReference>
<dbReference type="GO" id="GO:0003700">
    <property type="term" value="F:DNA-binding transcription factor activity"/>
    <property type="evidence" value="ECO:0007669"/>
    <property type="project" value="UniProtKB-UniRule"/>
</dbReference>
<evidence type="ECO:0000256" key="3">
    <source>
        <dbReference type="ARBA" id="ARBA00022490"/>
    </source>
</evidence>
<keyword evidence="3 8" id="KW-0963">Cytoplasm</keyword>